<gene>
    <name evidence="6" type="primary">EOG090X0H15</name>
</gene>
<dbReference type="InterPro" id="IPR037666">
    <property type="entry name" value="CCDC43"/>
</dbReference>
<dbReference type="InterPro" id="IPR058771">
    <property type="entry name" value="PWI_CCDC43"/>
</dbReference>
<organism evidence="6">
    <name type="scientific">Scapholeberis mucronata</name>
    <dbReference type="NCBI Taxonomy" id="202097"/>
    <lineage>
        <taxon>Eukaryota</taxon>
        <taxon>Metazoa</taxon>
        <taxon>Ecdysozoa</taxon>
        <taxon>Arthropoda</taxon>
        <taxon>Crustacea</taxon>
        <taxon>Branchiopoda</taxon>
        <taxon>Diplostraca</taxon>
        <taxon>Cladocera</taxon>
        <taxon>Anomopoda</taxon>
        <taxon>Daphniidae</taxon>
        <taxon>Scapholeberis</taxon>
    </lineage>
</organism>
<evidence type="ECO:0000256" key="4">
    <source>
        <dbReference type="SAM" id="MobiDB-lite"/>
    </source>
</evidence>
<dbReference type="Pfam" id="PF26091">
    <property type="entry name" value="PWI_CCDC43"/>
    <property type="match status" value="1"/>
</dbReference>
<evidence type="ECO:0000313" key="6">
    <source>
        <dbReference type="EMBL" id="SVE93968.1"/>
    </source>
</evidence>
<evidence type="ECO:0000256" key="3">
    <source>
        <dbReference type="ARBA" id="ARBA00023054"/>
    </source>
</evidence>
<dbReference type="PANTHER" id="PTHR31684">
    <property type="entry name" value="COILED-COIL DOMAIN-CONTAINING PROTEIN 43"/>
    <property type="match status" value="1"/>
</dbReference>
<name>A0A4Y7NL15_9CRUS</name>
<sequence length="213" mass="24431">MAASTVLDFDKWLSVKLKSLNTDESIFGDYIKGILEGEESQDEKVEALEGILVEISATDGMTQHEVCQEILKQWELCRAAAREEKVDNAVAVDIQIARIMEQQALCVVPQKKQTEEEKKLKQSILSQYAEVSDEEGGADDEEGGYESGEDKVLPRNTNAEDVMKLEKIKKESLRQESQRKKDKDKEDREKQKQLQLDRKEKEKKRTQKGEKKR</sequence>
<keyword evidence="3" id="KW-0175">Coiled coil</keyword>
<feature type="compositionally biased region" description="Basic and acidic residues" evidence="4">
    <location>
        <begin position="161"/>
        <end position="200"/>
    </location>
</feature>
<feature type="compositionally biased region" description="Acidic residues" evidence="4">
    <location>
        <begin position="131"/>
        <end position="144"/>
    </location>
</feature>
<dbReference type="AlphaFoldDB" id="A0A4Y7NL15"/>
<dbReference type="PANTHER" id="PTHR31684:SF2">
    <property type="entry name" value="COILED-COIL DOMAIN-CONTAINING PROTEIN 43"/>
    <property type="match status" value="1"/>
</dbReference>
<reference evidence="6" key="1">
    <citation type="submission" date="2018-08" db="EMBL/GenBank/DDBJ databases">
        <authorList>
            <person name="Cornetti L."/>
        </authorList>
    </citation>
    <scope>NUCLEOTIDE SEQUENCE</scope>
    <source>
        <strain evidence="6">BE-ASS</strain>
    </source>
</reference>
<dbReference type="EMBL" id="LR024349">
    <property type="protein sequence ID" value="SVE93968.1"/>
    <property type="molecule type" value="mRNA"/>
</dbReference>
<feature type="compositionally biased region" description="Basic residues" evidence="4">
    <location>
        <begin position="201"/>
        <end position="213"/>
    </location>
</feature>
<evidence type="ECO:0000256" key="1">
    <source>
        <dbReference type="ARBA" id="ARBA00005305"/>
    </source>
</evidence>
<accession>A0A4Y7NL15</accession>
<feature type="region of interest" description="Disordered" evidence="4">
    <location>
        <begin position="128"/>
        <end position="213"/>
    </location>
</feature>
<proteinExistence type="evidence at transcript level"/>
<evidence type="ECO:0000259" key="5">
    <source>
        <dbReference type="Pfam" id="PF26091"/>
    </source>
</evidence>
<feature type="domain" description="CCDC43 PWI-like" evidence="5">
    <location>
        <begin position="6"/>
        <end position="78"/>
    </location>
</feature>
<evidence type="ECO:0000256" key="2">
    <source>
        <dbReference type="ARBA" id="ARBA00016648"/>
    </source>
</evidence>
<comment type="similarity">
    <text evidence="1">Belongs to the CCDC43 family.</text>
</comment>
<protein>
    <recommendedName>
        <fullName evidence="2">Coiled-coil domain-containing protein 43</fullName>
    </recommendedName>
</protein>